<dbReference type="InterPro" id="IPR036188">
    <property type="entry name" value="FAD/NAD-bd_sf"/>
</dbReference>
<dbReference type="PRINTS" id="PR00368">
    <property type="entry name" value="FADPNR"/>
</dbReference>
<proteinExistence type="predicted"/>
<dbReference type="Proteomes" id="UP000320085">
    <property type="component" value="Unassembled WGS sequence"/>
</dbReference>
<name>A0A543PNJ4_9MICO</name>
<evidence type="ECO:0000259" key="4">
    <source>
        <dbReference type="Pfam" id="PF07992"/>
    </source>
</evidence>
<evidence type="ECO:0000256" key="1">
    <source>
        <dbReference type="ARBA" id="ARBA00022630"/>
    </source>
</evidence>
<feature type="domain" description="FAD/NAD(P)-binding" evidence="4">
    <location>
        <begin position="4"/>
        <end position="280"/>
    </location>
</feature>
<dbReference type="OrthoDB" id="9786503at2"/>
<dbReference type="GO" id="GO:0004791">
    <property type="term" value="F:thioredoxin-disulfide reductase (NADPH) activity"/>
    <property type="evidence" value="ECO:0007669"/>
    <property type="project" value="UniProtKB-EC"/>
</dbReference>
<dbReference type="AlphaFoldDB" id="A0A543PNJ4"/>
<evidence type="ECO:0000313" key="6">
    <source>
        <dbReference type="Proteomes" id="UP000320085"/>
    </source>
</evidence>
<dbReference type="Gene3D" id="3.50.50.60">
    <property type="entry name" value="FAD/NAD(P)-binding domain"/>
    <property type="match status" value="2"/>
</dbReference>
<keyword evidence="1" id="KW-0285">Flavoprotein</keyword>
<evidence type="ECO:0000313" key="5">
    <source>
        <dbReference type="EMBL" id="TQN45617.1"/>
    </source>
</evidence>
<dbReference type="EMBL" id="VFQF01000002">
    <property type="protein sequence ID" value="TQN45617.1"/>
    <property type="molecule type" value="Genomic_DNA"/>
</dbReference>
<comment type="caution">
    <text evidence="5">The sequence shown here is derived from an EMBL/GenBank/DDBJ whole genome shotgun (WGS) entry which is preliminary data.</text>
</comment>
<reference evidence="5 6" key="1">
    <citation type="submission" date="2019-06" db="EMBL/GenBank/DDBJ databases">
        <title>Sequencing the genomes of 1000 actinobacteria strains.</title>
        <authorList>
            <person name="Klenk H.-P."/>
        </authorList>
    </citation>
    <scope>NUCLEOTIDE SEQUENCE [LARGE SCALE GENOMIC DNA]</scope>
    <source>
        <strain evidence="5 6">DSM 21776</strain>
    </source>
</reference>
<dbReference type="PANTHER" id="PTHR48105">
    <property type="entry name" value="THIOREDOXIN REDUCTASE 1-RELATED-RELATED"/>
    <property type="match status" value="1"/>
</dbReference>
<dbReference type="PRINTS" id="PR00469">
    <property type="entry name" value="PNDRDTASEII"/>
</dbReference>
<dbReference type="RefSeq" id="WP_141822235.1">
    <property type="nucleotide sequence ID" value="NZ_BAAAQC010000010.1"/>
</dbReference>
<dbReference type="InterPro" id="IPR050097">
    <property type="entry name" value="Ferredoxin-NADP_redctase_2"/>
</dbReference>
<organism evidence="5 6">
    <name type="scientific">Humibacillus xanthopallidus</name>
    <dbReference type="NCBI Taxonomy" id="412689"/>
    <lineage>
        <taxon>Bacteria</taxon>
        <taxon>Bacillati</taxon>
        <taxon>Actinomycetota</taxon>
        <taxon>Actinomycetes</taxon>
        <taxon>Micrococcales</taxon>
        <taxon>Intrasporangiaceae</taxon>
        <taxon>Humibacillus</taxon>
    </lineage>
</organism>
<gene>
    <name evidence="5" type="ORF">FHX52_2315</name>
</gene>
<comment type="catalytic activity">
    <reaction evidence="3">
        <text>[thioredoxin]-dithiol + NADP(+) = [thioredoxin]-disulfide + NADPH + H(+)</text>
        <dbReference type="Rhea" id="RHEA:20345"/>
        <dbReference type="Rhea" id="RHEA-COMP:10698"/>
        <dbReference type="Rhea" id="RHEA-COMP:10700"/>
        <dbReference type="ChEBI" id="CHEBI:15378"/>
        <dbReference type="ChEBI" id="CHEBI:29950"/>
        <dbReference type="ChEBI" id="CHEBI:50058"/>
        <dbReference type="ChEBI" id="CHEBI:57783"/>
        <dbReference type="ChEBI" id="CHEBI:58349"/>
        <dbReference type="EC" id="1.8.1.9"/>
    </reaction>
</comment>
<protein>
    <submittedName>
        <fullName evidence="5">Thioredoxin reductase</fullName>
    </submittedName>
</protein>
<dbReference type="InterPro" id="IPR023753">
    <property type="entry name" value="FAD/NAD-binding_dom"/>
</dbReference>
<keyword evidence="2" id="KW-0560">Oxidoreductase</keyword>
<dbReference type="Pfam" id="PF07992">
    <property type="entry name" value="Pyr_redox_2"/>
    <property type="match status" value="1"/>
</dbReference>
<accession>A0A543PNJ4</accession>
<dbReference type="SUPFAM" id="SSF51905">
    <property type="entry name" value="FAD/NAD(P)-binding domain"/>
    <property type="match status" value="1"/>
</dbReference>
<sequence>MQTDVAIVGGGPAGLQAALTLGRIHRKAVVLDDGTYRNAAVAHMHNVLTNDGRPPADYRAAAHQELAAYDSVTVLRVRADAIEQTGDSFRLRLSDGSELTARTLVLATGVRDELPPIDGLGALWGDLAAQCPFCHAHEFSGTRIGVIGGESAAHYAAMLGPIASELVVLTNGEPLPPTWRGGAQVRAEPIVSVEPHAGGVRVRLAAGEPEQVSVLFLRPTLHQSAPFAEQLGLELNPSGCVRVDEFGRTSTPRAYAAGDLAHQPTFPGPMASVVMAQAMGQMAALGAHSTLMEAGL</sequence>
<evidence type="ECO:0000256" key="2">
    <source>
        <dbReference type="ARBA" id="ARBA00023002"/>
    </source>
</evidence>
<evidence type="ECO:0000256" key="3">
    <source>
        <dbReference type="ARBA" id="ARBA00048132"/>
    </source>
</evidence>